<evidence type="ECO:0000313" key="3">
    <source>
        <dbReference type="Proteomes" id="UP000741013"/>
    </source>
</evidence>
<accession>A0ABS4PPC2</accession>
<protein>
    <recommendedName>
        <fullName evidence="1">ANTAR domain-containing protein</fullName>
    </recommendedName>
</protein>
<evidence type="ECO:0000259" key="1">
    <source>
        <dbReference type="PROSITE" id="PS50921"/>
    </source>
</evidence>
<dbReference type="EMBL" id="JAGGMS010000001">
    <property type="protein sequence ID" value="MBP2181267.1"/>
    <property type="molecule type" value="Genomic_DNA"/>
</dbReference>
<sequence>MATDGTGVDELQRRVKELQAELDGLRRALRSRATIEQAMGVLVVAHRCTPQQAFRLLIRLSQQHNVKLHRVAGMLVQLAAKAETHQLEALLKQAAATEGTEEAGSGADESDTALVEAARNLDGGSPEGLAELHKLLLDRGWIPPYTVLAAALE</sequence>
<dbReference type="Gene3D" id="1.10.10.10">
    <property type="entry name" value="Winged helix-like DNA-binding domain superfamily/Winged helix DNA-binding domain"/>
    <property type="match status" value="1"/>
</dbReference>
<dbReference type="RefSeq" id="WP_209664714.1">
    <property type="nucleotide sequence ID" value="NZ_JAGGMS010000001.1"/>
</dbReference>
<proteinExistence type="predicted"/>
<keyword evidence="3" id="KW-1185">Reference proteome</keyword>
<gene>
    <name evidence="2" type="ORF">JOM49_002793</name>
</gene>
<dbReference type="InterPro" id="IPR036388">
    <property type="entry name" value="WH-like_DNA-bd_sf"/>
</dbReference>
<evidence type="ECO:0000313" key="2">
    <source>
        <dbReference type="EMBL" id="MBP2181267.1"/>
    </source>
</evidence>
<dbReference type="InterPro" id="IPR011006">
    <property type="entry name" value="CheY-like_superfamily"/>
</dbReference>
<dbReference type="SUPFAM" id="SSF52172">
    <property type="entry name" value="CheY-like"/>
    <property type="match status" value="1"/>
</dbReference>
<dbReference type="Pfam" id="PF03861">
    <property type="entry name" value="ANTAR"/>
    <property type="match status" value="1"/>
</dbReference>
<dbReference type="InterPro" id="IPR005561">
    <property type="entry name" value="ANTAR"/>
</dbReference>
<dbReference type="PROSITE" id="PS50921">
    <property type="entry name" value="ANTAR"/>
    <property type="match status" value="1"/>
</dbReference>
<organism evidence="2 3">
    <name type="scientific">Amycolatopsis magusensis</name>
    <dbReference type="NCBI Taxonomy" id="882444"/>
    <lineage>
        <taxon>Bacteria</taxon>
        <taxon>Bacillati</taxon>
        <taxon>Actinomycetota</taxon>
        <taxon>Actinomycetes</taxon>
        <taxon>Pseudonocardiales</taxon>
        <taxon>Pseudonocardiaceae</taxon>
        <taxon>Amycolatopsis</taxon>
    </lineage>
</organism>
<comment type="caution">
    <text evidence="2">The sequence shown here is derived from an EMBL/GenBank/DDBJ whole genome shotgun (WGS) entry which is preliminary data.</text>
</comment>
<reference evidence="2 3" key="1">
    <citation type="submission" date="2021-03" db="EMBL/GenBank/DDBJ databases">
        <title>Sequencing the genomes of 1000 actinobacteria strains.</title>
        <authorList>
            <person name="Klenk H.-P."/>
        </authorList>
    </citation>
    <scope>NUCLEOTIDE SEQUENCE [LARGE SCALE GENOMIC DNA]</scope>
    <source>
        <strain evidence="2 3">DSM 45510</strain>
    </source>
</reference>
<feature type="domain" description="ANTAR" evidence="1">
    <location>
        <begin position="15"/>
        <end position="76"/>
    </location>
</feature>
<name>A0ABS4PPC2_9PSEU</name>
<dbReference type="Proteomes" id="UP000741013">
    <property type="component" value="Unassembled WGS sequence"/>
</dbReference>
<dbReference type="SMART" id="SM01012">
    <property type="entry name" value="ANTAR"/>
    <property type="match status" value="1"/>
</dbReference>